<evidence type="ECO:0000256" key="1">
    <source>
        <dbReference type="SAM" id="MobiDB-lite"/>
    </source>
</evidence>
<name>A0A7J0HGC6_9ERIC</name>
<dbReference type="Proteomes" id="UP000585474">
    <property type="component" value="Unassembled WGS sequence"/>
</dbReference>
<reference evidence="2 3" key="1">
    <citation type="submission" date="2019-07" db="EMBL/GenBank/DDBJ databases">
        <title>De Novo Assembly of kiwifruit Actinidia rufa.</title>
        <authorList>
            <person name="Sugita-Konishi S."/>
            <person name="Sato K."/>
            <person name="Mori E."/>
            <person name="Abe Y."/>
            <person name="Kisaki G."/>
            <person name="Hamano K."/>
            <person name="Suezawa K."/>
            <person name="Otani M."/>
            <person name="Fukuda T."/>
            <person name="Manabe T."/>
            <person name="Gomi K."/>
            <person name="Tabuchi M."/>
            <person name="Akimitsu K."/>
            <person name="Kataoka I."/>
        </authorList>
    </citation>
    <scope>NUCLEOTIDE SEQUENCE [LARGE SCALE GENOMIC DNA]</scope>
    <source>
        <strain evidence="3">cv. Fuchu</strain>
    </source>
</reference>
<dbReference type="EMBL" id="BJWL01000029">
    <property type="protein sequence ID" value="GFZ21794.1"/>
    <property type="molecule type" value="Genomic_DNA"/>
</dbReference>
<organism evidence="2 3">
    <name type="scientific">Actinidia rufa</name>
    <dbReference type="NCBI Taxonomy" id="165716"/>
    <lineage>
        <taxon>Eukaryota</taxon>
        <taxon>Viridiplantae</taxon>
        <taxon>Streptophyta</taxon>
        <taxon>Embryophyta</taxon>
        <taxon>Tracheophyta</taxon>
        <taxon>Spermatophyta</taxon>
        <taxon>Magnoliopsida</taxon>
        <taxon>eudicotyledons</taxon>
        <taxon>Gunneridae</taxon>
        <taxon>Pentapetalae</taxon>
        <taxon>asterids</taxon>
        <taxon>Ericales</taxon>
        <taxon>Actinidiaceae</taxon>
        <taxon>Actinidia</taxon>
    </lineage>
</organism>
<gene>
    <name evidence="2" type="ORF">Acr_29g0009560</name>
</gene>
<comment type="caution">
    <text evidence="2">The sequence shown here is derived from an EMBL/GenBank/DDBJ whole genome shotgun (WGS) entry which is preliminary data.</text>
</comment>
<protein>
    <submittedName>
        <fullName evidence="2">Uncharacterized protein</fullName>
    </submittedName>
</protein>
<dbReference type="AlphaFoldDB" id="A0A7J0HGC6"/>
<evidence type="ECO:0000313" key="2">
    <source>
        <dbReference type="EMBL" id="GFZ21794.1"/>
    </source>
</evidence>
<sequence length="153" mass="16397">MLSLTVTPSIQTPPPLRFSLSRRLSPPAGTKSTTTGTESTLIRLLSLFHPPNPPPSPPLPPLPTAGTLHFISAYKTESPSPSSTTALSVPVRKKSVWIRRFSGSTVGLRGSTMGSCRFYTPTELKGLIGPFLSPVDGSTCSLDWSDPDFKTMI</sequence>
<evidence type="ECO:0000313" key="3">
    <source>
        <dbReference type="Proteomes" id="UP000585474"/>
    </source>
</evidence>
<accession>A0A7J0HGC6</accession>
<proteinExistence type="predicted"/>
<feature type="region of interest" description="Disordered" evidence="1">
    <location>
        <begin position="13"/>
        <end position="37"/>
    </location>
</feature>
<keyword evidence="3" id="KW-1185">Reference proteome</keyword>